<dbReference type="Pfam" id="PF01663">
    <property type="entry name" value="Phosphodiest"/>
    <property type="match status" value="1"/>
</dbReference>
<gene>
    <name evidence="1" type="ORF">CUJ83_03375</name>
</gene>
<name>A0AAP2RCD9_9EURY</name>
<protein>
    <recommendedName>
        <fullName evidence="3">Metalloenzyme domain-containing protein</fullName>
    </recommendedName>
</protein>
<dbReference type="AlphaFoldDB" id="A0AAP2RCD9"/>
<dbReference type="Gene3D" id="3.40.720.10">
    <property type="entry name" value="Alkaline Phosphatase, subunit A"/>
    <property type="match status" value="1"/>
</dbReference>
<reference evidence="1 2" key="1">
    <citation type="submission" date="2017-11" db="EMBL/GenBank/DDBJ databases">
        <title>Isolation and Characterization of Family Methanocellaceae Species from Potential Methane Hydrate Area Offshore Southwestern Taiwan.</title>
        <authorList>
            <person name="Zhang W.-L."/>
            <person name="Chen W.-C."/>
            <person name="Lai M.-C."/>
            <person name="Chen S.-C."/>
        </authorList>
    </citation>
    <scope>NUCLEOTIDE SEQUENCE [LARGE SCALE GENOMIC DNA]</scope>
    <source>
        <strain evidence="1 2">CWC-04</strain>
    </source>
</reference>
<dbReference type="GO" id="GO:0016787">
    <property type="term" value="F:hydrolase activity"/>
    <property type="evidence" value="ECO:0007669"/>
    <property type="project" value="UniProtKB-ARBA"/>
</dbReference>
<accession>A0AAP2RCD9</accession>
<evidence type="ECO:0008006" key="3">
    <source>
        <dbReference type="Google" id="ProtNLM"/>
    </source>
</evidence>
<dbReference type="EMBL" id="PGCK01000002">
    <property type="protein sequence ID" value="MCD1294035.1"/>
    <property type="molecule type" value="Genomic_DNA"/>
</dbReference>
<organism evidence="1 2">
    <name type="scientific">Methanooceanicella nereidis</name>
    <dbReference type="NCBI Taxonomy" id="2052831"/>
    <lineage>
        <taxon>Archaea</taxon>
        <taxon>Methanobacteriati</taxon>
        <taxon>Methanobacteriota</taxon>
        <taxon>Stenosarchaea group</taxon>
        <taxon>Methanomicrobia</taxon>
        <taxon>Methanocellales</taxon>
        <taxon>Methanocellaceae</taxon>
        <taxon>Methanooceanicella</taxon>
    </lineage>
</organism>
<proteinExistence type="predicted"/>
<evidence type="ECO:0000313" key="1">
    <source>
        <dbReference type="EMBL" id="MCD1294035.1"/>
    </source>
</evidence>
<dbReference type="PANTHER" id="PTHR10151:SF120">
    <property type="entry name" value="BIS(5'-ADENOSYL)-TRIPHOSPHATASE"/>
    <property type="match status" value="1"/>
</dbReference>
<dbReference type="PANTHER" id="PTHR10151">
    <property type="entry name" value="ECTONUCLEOTIDE PYROPHOSPHATASE/PHOSPHODIESTERASE"/>
    <property type="match status" value="1"/>
</dbReference>
<evidence type="ECO:0000313" key="2">
    <source>
        <dbReference type="Proteomes" id="UP001320159"/>
    </source>
</evidence>
<dbReference type="PROSITE" id="PS51257">
    <property type="entry name" value="PROKAR_LIPOPROTEIN"/>
    <property type="match status" value="1"/>
</dbReference>
<keyword evidence="2" id="KW-1185">Reference proteome</keyword>
<dbReference type="RefSeq" id="WP_230740610.1">
    <property type="nucleotide sequence ID" value="NZ_PGCK01000002.1"/>
</dbReference>
<sequence>MAERRVYNGGMMSAPAGRIAVILPFIFMILFSGCVTQDNTWSMTINGDQDAIINESVYNKMINCSSTYDCIKGIPLEIFLYYYGIYPVESVSFADKTYLWEDVAYVSAKDIEMMVLPNGTVFYDGAITQTDHINVDVSDLPPVSTLSIAPSILDALGIEDTEGSIIENKTDRIVLFYIDGMGYGRYLNASSEGIINNITAMGPPIKAIDVYPSISRANSRAMVTGIAPDITKGDLKSSMPDGVTILHKVSDNGLKAVWVGGISSPVYLDDHIVYNLDSNANGSQDDEVAEEAIRQYESGADLMIVHFKNTDSVMHDYGPESAEAREALSYADALAGNIIHHLDPGTVVIIFSDHGGHYTEEGGNHGTLLPEDMIVPIFVHTI</sequence>
<dbReference type="Proteomes" id="UP001320159">
    <property type="component" value="Unassembled WGS sequence"/>
</dbReference>
<comment type="caution">
    <text evidence="1">The sequence shown here is derived from an EMBL/GenBank/DDBJ whole genome shotgun (WGS) entry which is preliminary data.</text>
</comment>
<dbReference type="InterPro" id="IPR002591">
    <property type="entry name" value="Phosphodiest/P_Trfase"/>
</dbReference>
<dbReference type="SUPFAM" id="SSF53649">
    <property type="entry name" value="Alkaline phosphatase-like"/>
    <property type="match status" value="1"/>
</dbReference>
<dbReference type="InterPro" id="IPR017850">
    <property type="entry name" value="Alkaline_phosphatase_core_sf"/>
</dbReference>